<reference evidence="10 11" key="1">
    <citation type="submission" date="2024-01" db="EMBL/GenBank/DDBJ databases">
        <title>Hyphobacterium bacterium isolated from marine sediment.</title>
        <authorList>
            <person name="Zhao S."/>
        </authorList>
    </citation>
    <scope>NUCLEOTIDE SEQUENCE [LARGE SCALE GENOMIC DNA]</scope>
    <source>
        <strain evidence="10 11">Y60-23</strain>
    </source>
</reference>
<organism evidence="10 11">
    <name type="scientific">Hyphobacterium marinum</name>
    <dbReference type="NCBI Taxonomy" id="3116574"/>
    <lineage>
        <taxon>Bacteria</taxon>
        <taxon>Pseudomonadati</taxon>
        <taxon>Pseudomonadota</taxon>
        <taxon>Alphaproteobacteria</taxon>
        <taxon>Maricaulales</taxon>
        <taxon>Maricaulaceae</taxon>
        <taxon>Hyphobacterium</taxon>
    </lineage>
</organism>
<dbReference type="EMBL" id="JAZDRO010000004">
    <property type="protein sequence ID" value="MEE2567066.1"/>
    <property type="molecule type" value="Genomic_DNA"/>
</dbReference>
<evidence type="ECO:0000313" key="10">
    <source>
        <dbReference type="EMBL" id="MEE2567066.1"/>
    </source>
</evidence>
<dbReference type="EC" id="1.-.-.-" evidence="8"/>
<comment type="cofactor">
    <cofactor evidence="1 8">
        <name>FMN</name>
        <dbReference type="ChEBI" id="CHEBI:58210"/>
    </cofactor>
</comment>
<keyword evidence="5 8" id="KW-0521">NADP</keyword>
<evidence type="ECO:0000313" key="11">
    <source>
        <dbReference type="Proteomes" id="UP001310692"/>
    </source>
</evidence>
<keyword evidence="11" id="KW-1185">Reference proteome</keyword>
<dbReference type="InterPro" id="IPR026021">
    <property type="entry name" value="YdjA-like"/>
</dbReference>
<name>A0ABU7LZU5_9PROT</name>
<dbReference type="PANTHER" id="PTHR43821:SF1">
    <property type="entry name" value="NAD(P)H NITROREDUCTASE YDJA-RELATED"/>
    <property type="match status" value="1"/>
</dbReference>
<dbReference type="InterPro" id="IPR029479">
    <property type="entry name" value="Nitroreductase"/>
</dbReference>
<evidence type="ECO:0000256" key="6">
    <source>
        <dbReference type="ARBA" id="ARBA00023002"/>
    </source>
</evidence>
<dbReference type="PANTHER" id="PTHR43821">
    <property type="entry name" value="NAD(P)H NITROREDUCTASE YDJA-RELATED"/>
    <property type="match status" value="1"/>
</dbReference>
<feature type="domain" description="Nitroreductase" evidence="9">
    <location>
        <begin position="34"/>
        <end position="191"/>
    </location>
</feature>
<dbReference type="Pfam" id="PF00881">
    <property type="entry name" value="Nitroreductase"/>
    <property type="match status" value="1"/>
</dbReference>
<keyword evidence="4 8" id="KW-0288">FMN</keyword>
<sequence length="212" mass="23343">MTDENTDQPNISAPEPGERLTAAQASLDRLSLLARRRSTAAVALSEPGPSPDEIETLIRIAQRVPDHGKLAPWRFMIFQGPARESFGHVLAKIASVGNDAMTDEQLELERGRLTRAPLVIAVISTVIENHKIPEWEQILSAGAVCQTMLLAANAMGYGGQWLTEWYAYHPAVRDSMGLRSGERVAGFMYFGTASDDPVERLRPKSAVEFWEA</sequence>
<dbReference type="InterPro" id="IPR000415">
    <property type="entry name" value="Nitroreductase-like"/>
</dbReference>
<comment type="caution">
    <text evidence="10">The sequence shown here is derived from an EMBL/GenBank/DDBJ whole genome shotgun (WGS) entry which is preliminary data.</text>
</comment>
<dbReference type="InterPro" id="IPR052530">
    <property type="entry name" value="NAD(P)H_nitroreductase"/>
</dbReference>
<evidence type="ECO:0000256" key="3">
    <source>
        <dbReference type="ARBA" id="ARBA00022630"/>
    </source>
</evidence>
<dbReference type="RefSeq" id="WP_330196625.1">
    <property type="nucleotide sequence ID" value="NZ_JAZDRO010000004.1"/>
</dbReference>
<keyword evidence="7 8" id="KW-0520">NAD</keyword>
<dbReference type="CDD" id="cd02135">
    <property type="entry name" value="YdjA-like"/>
    <property type="match status" value="1"/>
</dbReference>
<dbReference type="Gene3D" id="3.40.109.10">
    <property type="entry name" value="NADH Oxidase"/>
    <property type="match status" value="1"/>
</dbReference>
<evidence type="ECO:0000256" key="2">
    <source>
        <dbReference type="ARBA" id="ARBA00007118"/>
    </source>
</evidence>
<gene>
    <name evidence="10" type="ORF">V0U35_10270</name>
</gene>
<keyword evidence="3 8" id="KW-0285">Flavoprotein</keyword>
<accession>A0ABU7LZU5</accession>
<protein>
    <recommendedName>
        <fullName evidence="8">Putative NAD(P)H nitroreductase</fullName>
        <ecNumber evidence="8">1.-.-.-</ecNumber>
    </recommendedName>
</protein>
<dbReference type="SUPFAM" id="SSF55469">
    <property type="entry name" value="FMN-dependent nitroreductase-like"/>
    <property type="match status" value="1"/>
</dbReference>
<evidence type="ECO:0000256" key="1">
    <source>
        <dbReference type="ARBA" id="ARBA00001917"/>
    </source>
</evidence>
<dbReference type="PIRSF" id="PIRSF000232">
    <property type="entry name" value="YdjA"/>
    <property type="match status" value="1"/>
</dbReference>
<evidence type="ECO:0000256" key="7">
    <source>
        <dbReference type="ARBA" id="ARBA00023027"/>
    </source>
</evidence>
<keyword evidence="6 8" id="KW-0560">Oxidoreductase</keyword>
<evidence type="ECO:0000256" key="8">
    <source>
        <dbReference type="PIRNR" id="PIRNR000232"/>
    </source>
</evidence>
<evidence type="ECO:0000256" key="4">
    <source>
        <dbReference type="ARBA" id="ARBA00022643"/>
    </source>
</evidence>
<comment type="similarity">
    <text evidence="2 8">Belongs to the nitroreductase family.</text>
</comment>
<proteinExistence type="inferred from homology"/>
<evidence type="ECO:0000256" key="5">
    <source>
        <dbReference type="ARBA" id="ARBA00022857"/>
    </source>
</evidence>
<dbReference type="Proteomes" id="UP001310692">
    <property type="component" value="Unassembled WGS sequence"/>
</dbReference>
<evidence type="ECO:0000259" key="9">
    <source>
        <dbReference type="Pfam" id="PF00881"/>
    </source>
</evidence>